<evidence type="ECO:0000256" key="7">
    <source>
        <dbReference type="ARBA" id="ARBA00022793"/>
    </source>
</evidence>
<keyword evidence="14" id="KW-0472">Membrane</keyword>
<dbReference type="CDD" id="cd00081">
    <property type="entry name" value="Hint"/>
    <property type="match status" value="1"/>
</dbReference>
<dbReference type="PROSITE" id="PS50819">
    <property type="entry name" value="INTEIN_ENDONUCLEASE"/>
    <property type="match status" value="1"/>
</dbReference>
<evidence type="ECO:0000256" key="12">
    <source>
        <dbReference type="ARBA" id="ARBA00023027"/>
    </source>
</evidence>
<keyword evidence="9" id="KW-0735">Signal-anchor</keyword>
<keyword evidence="8" id="KW-0068">Autocatalytic cleavage</keyword>
<proteinExistence type="inferred from homology"/>
<evidence type="ECO:0000313" key="18">
    <source>
        <dbReference type="Proteomes" id="UP000034749"/>
    </source>
</evidence>
<evidence type="ECO:0000256" key="10">
    <source>
        <dbReference type="ARBA" id="ARBA00022989"/>
    </source>
</evidence>
<comment type="pathway">
    <text evidence="3">Nucleotide-sugar biosynthesis; UDP-alpha-D-xylose biosynthesis; UDP-alpha-D-xylose from UDP-alpha-D-glucuronate: step 1/1.</text>
</comment>
<protein>
    <recommendedName>
        <fullName evidence="5">UDP-glucuronate decarboxylase</fullName>
        <ecNumber evidence="5">4.1.1.35</ecNumber>
    </recommendedName>
</protein>
<keyword evidence="11" id="KW-0651">Protein splicing</keyword>
<dbReference type="GO" id="GO:0005737">
    <property type="term" value="C:cytoplasm"/>
    <property type="evidence" value="ECO:0007669"/>
    <property type="project" value="TreeGrafter"/>
</dbReference>
<dbReference type="UniPathway" id="UPA00796">
    <property type="reaction ID" value="UER00771"/>
</dbReference>
<keyword evidence="10" id="KW-1133">Transmembrane helix</keyword>
<dbReference type="PROSITE" id="PS50817">
    <property type="entry name" value="INTEIN_N_TER"/>
    <property type="match status" value="1"/>
</dbReference>
<comment type="similarity">
    <text evidence="4">Belongs to the NAD(P)-dependent epimerase/dehydratase family. UDP-glucuronic acid decarboxylase subfamily.</text>
</comment>
<evidence type="ECO:0000313" key="17">
    <source>
        <dbReference type="EMBL" id="KKR79112.1"/>
    </source>
</evidence>
<dbReference type="InterPro" id="IPR044516">
    <property type="entry name" value="UXS-like"/>
</dbReference>
<dbReference type="EMBL" id="LBZW01000016">
    <property type="protein sequence ID" value="KKR79112.1"/>
    <property type="molecule type" value="Genomic_DNA"/>
</dbReference>
<dbReference type="InterPro" id="IPR036844">
    <property type="entry name" value="Hint_dom_sf"/>
</dbReference>
<dbReference type="InterPro" id="IPR003587">
    <property type="entry name" value="Hint_dom_N"/>
</dbReference>
<keyword evidence="12" id="KW-0520">NAD</keyword>
<dbReference type="GO" id="GO:0070403">
    <property type="term" value="F:NAD+ binding"/>
    <property type="evidence" value="ECO:0007669"/>
    <property type="project" value="InterPro"/>
</dbReference>
<keyword evidence="6" id="KW-0812">Transmembrane</keyword>
<dbReference type="InterPro" id="IPR036291">
    <property type="entry name" value="NAD(P)-bd_dom_sf"/>
</dbReference>
<dbReference type="Pfam" id="PF16363">
    <property type="entry name" value="GDP_Man_Dehyd"/>
    <property type="match status" value="2"/>
</dbReference>
<dbReference type="GO" id="GO:0033320">
    <property type="term" value="P:UDP-D-xylose biosynthetic process"/>
    <property type="evidence" value="ECO:0007669"/>
    <property type="project" value="UniProtKB-UniPathway"/>
</dbReference>
<dbReference type="InterPro" id="IPR004042">
    <property type="entry name" value="Intein_endonuc_central"/>
</dbReference>
<dbReference type="Proteomes" id="UP000034749">
    <property type="component" value="Unassembled WGS sequence"/>
</dbReference>
<evidence type="ECO:0000256" key="6">
    <source>
        <dbReference type="ARBA" id="ARBA00022692"/>
    </source>
</evidence>
<dbReference type="GO" id="GO:0042732">
    <property type="term" value="P:D-xylose metabolic process"/>
    <property type="evidence" value="ECO:0007669"/>
    <property type="project" value="InterPro"/>
</dbReference>
<dbReference type="Gene3D" id="3.10.28.10">
    <property type="entry name" value="Homing endonucleases"/>
    <property type="match status" value="1"/>
</dbReference>
<dbReference type="SMART" id="SM00306">
    <property type="entry name" value="HintN"/>
    <property type="match status" value="1"/>
</dbReference>
<reference evidence="17 18" key="1">
    <citation type="journal article" date="2015" name="Nature">
        <title>rRNA introns, odd ribosomes, and small enigmatic genomes across a large radiation of phyla.</title>
        <authorList>
            <person name="Brown C.T."/>
            <person name="Hug L.A."/>
            <person name="Thomas B.C."/>
            <person name="Sharon I."/>
            <person name="Castelle C.J."/>
            <person name="Singh A."/>
            <person name="Wilkins M.J."/>
            <person name="Williams K.H."/>
            <person name="Banfield J.F."/>
        </authorList>
    </citation>
    <scope>NUCLEOTIDE SEQUENCE [LARGE SCALE GENOMIC DNA]</scope>
</reference>
<dbReference type="Gene3D" id="3.40.50.720">
    <property type="entry name" value="NAD(P)-binding Rossmann-like Domain"/>
    <property type="match status" value="2"/>
</dbReference>
<comment type="caution">
    <text evidence="17">The sequence shown here is derived from an EMBL/GenBank/DDBJ whole genome shotgun (WGS) entry which is preliminary data.</text>
</comment>
<feature type="domain" description="DOD-type homing endonuclease" evidence="16">
    <location>
        <begin position="279"/>
        <end position="417"/>
    </location>
</feature>
<dbReference type="SUPFAM" id="SSF51294">
    <property type="entry name" value="Hedgehog/intein (Hint) domain"/>
    <property type="match status" value="1"/>
</dbReference>
<sequence length="652" mass="75130">MQTALITGGAGFIGSHLCEFLLNKGFRVICMDNLITGNEENIRHLEGNENFIFINHDVSERIEINGGIGYVMHFASPASPVDYQKIPIPTLKAGSLGTHNTLGLALAKKAKYVLASTSEVYGDPLVNPQPESYWGNVNPVGLRGCFSEDTEILTIDGWKNFKDTSKEDHVATLNPNNFNLEYHKPMEVIEQEYNGKMYLFKNFKIDLLVTPNHKMYVKKKHKKNFQLIEAQESIFWKGSESKTDCIWSGKEIKKFYLPKINNNRVKNRESIDMDIWLEFFGYYISEGCVHVRNRKQIIKGREYINNIYNILIAQDKKNKKNYNKIRACLEKLPFNFFTSDDHQFRIVSMQLGKYLKQFGKAADKYIPSDFKQLSSRQLLILFNALMLGDGNKIMTKYYTKSLRLASDIQEIALKIGLCGKISKSKGRDVYYVNIRYKGRSLIRKDNLTPLYPKPKIVDYSGKVYCVDVNNHIIYVRRDGKAIWCGNCYDEAKRFAEALTMAYHRIHNVDTRIVRIFNTYGPKMRKDDGRAVPNFITQALRNEPITIYGDGKQTRSFCYISDMVDGIYRLMLSKINEPVNMGNPEEHTITEFAGIIKELAKSESRIIFEKLPADDPRVRRPDIAKAKKEMGWEPKVGLKDGLKKTIKWFKESQ</sequence>
<comment type="cofactor">
    <cofactor evidence="1">
        <name>NAD(+)</name>
        <dbReference type="ChEBI" id="CHEBI:57540"/>
    </cofactor>
</comment>
<evidence type="ECO:0000256" key="1">
    <source>
        <dbReference type="ARBA" id="ARBA00001911"/>
    </source>
</evidence>
<dbReference type="AlphaFoldDB" id="A0A0G0WUR8"/>
<dbReference type="GO" id="GO:0048040">
    <property type="term" value="F:UDP-glucuronate decarboxylase activity"/>
    <property type="evidence" value="ECO:0007669"/>
    <property type="project" value="UniProtKB-EC"/>
</dbReference>
<dbReference type="EC" id="4.1.1.35" evidence="5"/>
<dbReference type="InterPro" id="IPR016040">
    <property type="entry name" value="NAD(P)-bd_dom"/>
</dbReference>
<evidence type="ECO:0000256" key="3">
    <source>
        <dbReference type="ARBA" id="ARBA00005100"/>
    </source>
</evidence>
<evidence type="ECO:0000256" key="9">
    <source>
        <dbReference type="ARBA" id="ARBA00022968"/>
    </source>
</evidence>
<dbReference type="PANTHER" id="PTHR43078">
    <property type="entry name" value="UDP-GLUCURONIC ACID DECARBOXYLASE-RELATED"/>
    <property type="match status" value="1"/>
</dbReference>
<dbReference type="PANTHER" id="PTHR43078:SF6">
    <property type="entry name" value="UDP-GLUCURONIC ACID DECARBOXYLASE 1"/>
    <property type="match status" value="1"/>
</dbReference>
<evidence type="ECO:0000256" key="5">
    <source>
        <dbReference type="ARBA" id="ARBA00012290"/>
    </source>
</evidence>
<dbReference type="SUPFAM" id="SSF51735">
    <property type="entry name" value="NAD(P)-binding Rossmann-fold domains"/>
    <property type="match status" value="2"/>
</dbReference>
<keyword evidence="13" id="KW-0333">Golgi apparatus</keyword>
<gene>
    <name evidence="17" type="ORF">UU24_C0016G0003</name>
</gene>
<name>A0A0G0WUR8_9BACT</name>
<keyword evidence="15" id="KW-0456">Lyase</keyword>
<dbReference type="InterPro" id="IPR006141">
    <property type="entry name" value="Intein_N"/>
</dbReference>
<evidence type="ECO:0000256" key="11">
    <source>
        <dbReference type="ARBA" id="ARBA00023000"/>
    </source>
</evidence>
<organism evidence="17 18">
    <name type="scientific">Candidatus Nomurabacteria bacterium GW2011_GWA2_40_9</name>
    <dbReference type="NCBI Taxonomy" id="1618734"/>
    <lineage>
        <taxon>Bacteria</taxon>
        <taxon>Candidatus Nomuraibacteriota</taxon>
    </lineage>
</organism>
<evidence type="ECO:0000256" key="2">
    <source>
        <dbReference type="ARBA" id="ARBA00004447"/>
    </source>
</evidence>
<evidence type="ECO:0000256" key="13">
    <source>
        <dbReference type="ARBA" id="ARBA00023034"/>
    </source>
</evidence>
<dbReference type="GO" id="GO:0016539">
    <property type="term" value="P:intein-mediated protein splicing"/>
    <property type="evidence" value="ECO:0007669"/>
    <property type="project" value="InterPro"/>
</dbReference>
<dbReference type="InterPro" id="IPR027434">
    <property type="entry name" value="Homing_endonucl"/>
</dbReference>
<dbReference type="Gene3D" id="2.170.16.10">
    <property type="entry name" value="Hedgehog/Intein (Hint) domain"/>
    <property type="match status" value="1"/>
</dbReference>
<evidence type="ECO:0000259" key="16">
    <source>
        <dbReference type="PROSITE" id="PS50819"/>
    </source>
</evidence>
<evidence type="ECO:0000256" key="15">
    <source>
        <dbReference type="ARBA" id="ARBA00023239"/>
    </source>
</evidence>
<accession>A0A0G0WUR8</accession>
<evidence type="ECO:0000256" key="4">
    <source>
        <dbReference type="ARBA" id="ARBA00007505"/>
    </source>
</evidence>
<evidence type="ECO:0000256" key="8">
    <source>
        <dbReference type="ARBA" id="ARBA00022813"/>
    </source>
</evidence>
<comment type="subcellular location">
    <subcellularLocation>
        <location evidence="2">Golgi apparatus</location>
        <location evidence="2">Golgi stack membrane</location>
        <topology evidence="2">Single-pass type II membrane protein</topology>
    </subcellularLocation>
</comment>
<dbReference type="GO" id="GO:0004519">
    <property type="term" value="F:endonuclease activity"/>
    <property type="evidence" value="ECO:0007669"/>
    <property type="project" value="InterPro"/>
</dbReference>
<keyword evidence="7" id="KW-0210">Decarboxylase</keyword>
<dbReference type="PATRIC" id="fig|1618734.3.peg.426"/>
<evidence type="ECO:0000256" key="14">
    <source>
        <dbReference type="ARBA" id="ARBA00023136"/>
    </source>
</evidence>